<evidence type="ECO:0000259" key="2">
    <source>
        <dbReference type="Pfam" id="PF08639"/>
    </source>
</evidence>
<feature type="compositionally biased region" description="Low complexity" evidence="1">
    <location>
        <begin position="689"/>
        <end position="705"/>
    </location>
</feature>
<feature type="region of interest" description="Disordered" evidence="1">
    <location>
        <begin position="1"/>
        <end position="20"/>
    </location>
</feature>
<sequence>MSSNVNHTRTTLHSSSKKPSLILGMPEKRDIEIKPQLPSKRKRDSVCGLGVFTKLFTIKPCPESPYDKPAPFKPIRIIGRAQLPLTFLDTSFDCDFTPNRLFSANIEILERQSETRDNVQSLPRVLIARHETDKGLYAVERVEPRVYSLCKLAGWLKEKDVADLWDPLNISRYTSFPTEKQDVNGGEWWQYAAVKVEAEGMPANHTRISMLRLKPQLPEPAPIPREIDLETVQNKVADIAFPSVSEMHFDTPSPQQLLETAVQQYLNEVYMSKTSLAYFAKGPITRLRTAFTSSEEGAPPTHELVTFLRAMLLSHKAGDKKYREKLPEIIKSIPPGGFSDDEQTEGISKSKKSKKKVKLNRDGVYPWEDEMVKKWWNVEMPNTETYGEETTDERIKRRIGDLRVRETLAQMILMLEIIALEASPTYKKSQDEEAAAGDTQAQGETRPKPKKRKQKFDDIKLVLDLLLDKLCIWQSVDHSGILDFDSKPSKFESGMAGGAGGSDRLQSFCIEVIIPFYMSRLPEQAVMINKKLGGPVHTSPPKRKAMKPPTTSRKSGEPKEAEAKKSRRTLARVTTETSIPPRRPTPSLHRSATDSALPTGIKREGSETPLSTIPVQRYPSNAARHSMSRFQHLKGREIDLTTPSEAVTARLKQKKRVEEDLKDAISALKKPNRGLAVGTYVDDMERRGVSTSNKAKKSATSSSVTRDVQVSATPRATRRSKNMDGTPLHNPFGRDEAEAPPSNFCIPSSGVRQTVPGTVQRPRAIVETPSKPASKMDLAGPARRIIFATPVKNRPAAPNEAIFSTPVKGTPMKDLGSSPPAPAVFATPVREAVAKAATGPLAGFVSPAKSIEERDIFDQLGWNDDGDFP</sequence>
<dbReference type="Proteomes" id="UP000799428">
    <property type="component" value="Unassembled WGS sequence"/>
</dbReference>
<dbReference type="AlphaFoldDB" id="A0A6G1K200"/>
<feature type="region of interest" description="Disordered" evidence="1">
    <location>
        <begin position="333"/>
        <end position="355"/>
    </location>
</feature>
<dbReference type="OrthoDB" id="5395343at2759"/>
<feature type="region of interest" description="Disordered" evidence="1">
    <location>
        <begin position="688"/>
        <end position="755"/>
    </location>
</feature>
<name>A0A6G1K200_9PLEO</name>
<feature type="region of interest" description="Disordered" evidence="1">
    <location>
        <begin position="429"/>
        <end position="453"/>
    </location>
</feature>
<keyword evidence="4" id="KW-1185">Reference proteome</keyword>
<evidence type="ECO:0000313" key="3">
    <source>
        <dbReference type="EMBL" id="KAF2706896.1"/>
    </source>
</evidence>
<evidence type="ECO:0000256" key="1">
    <source>
        <dbReference type="SAM" id="MobiDB-lite"/>
    </source>
</evidence>
<feature type="compositionally biased region" description="Basic and acidic residues" evidence="1">
    <location>
        <begin position="554"/>
        <end position="564"/>
    </location>
</feature>
<evidence type="ECO:0000313" key="4">
    <source>
        <dbReference type="Proteomes" id="UP000799428"/>
    </source>
</evidence>
<dbReference type="Gene3D" id="1.20.58.2130">
    <property type="match status" value="1"/>
</dbReference>
<feature type="region of interest" description="Disordered" evidence="1">
    <location>
        <begin position="532"/>
        <end position="615"/>
    </location>
</feature>
<feature type="domain" description="DNA replication regulator Sld3 C-terminal" evidence="2">
    <location>
        <begin position="258"/>
        <end position="771"/>
    </location>
</feature>
<dbReference type="InterPro" id="IPR042511">
    <property type="entry name" value="Sld3"/>
</dbReference>
<feature type="compositionally biased region" description="Polar residues" evidence="1">
    <location>
        <begin position="1"/>
        <end position="18"/>
    </location>
</feature>
<dbReference type="PANTHER" id="PTHR28067">
    <property type="entry name" value="DNA REPLICATION REGULATOR SLD3"/>
    <property type="match status" value="1"/>
</dbReference>
<accession>A0A6G1K200</accession>
<dbReference type="GO" id="GO:0006270">
    <property type="term" value="P:DNA replication initiation"/>
    <property type="evidence" value="ECO:0007669"/>
    <property type="project" value="InterPro"/>
</dbReference>
<dbReference type="EMBL" id="MU005775">
    <property type="protein sequence ID" value="KAF2706896.1"/>
    <property type="molecule type" value="Genomic_DNA"/>
</dbReference>
<protein>
    <recommendedName>
        <fullName evidence="2">DNA replication regulator Sld3 C-terminal domain-containing protein</fullName>
    </recommendedName>
</protein>
<dbReference type="GO" id="GO:0031261">
    <property type="term" value="C:DNA replication preinitiation complex"/>
    <property type="evidence" value="ECO:0007669"/>
    <property type="project" value="TreeGrafter"/>
</dbReference>
<dbReference type="Pfam" id="PF08639">
    <property type="entry name" value="Sld3_STD"/>
    <property type="match status" value="1"/>
</dbReference>
<gene>
    <name evidence="3" type="ORF">K504DRAFT_459328</name>
</gene>
<dbReference type="PANTHER" id="PTHR28067:SF1">
    <property type="entry name" value="DNA REPLICATION REGULATOR SLD3"/>
    <property type="match status" value="1"/>
</dbReference>
<reference evidence="3" key="1">
    <citation type="journal article" date="2020" name="Stud. Mycol.">
        <title>101 Dothideomycetes genomes: a test case for predicting lifestyles and emergence of pathogens.</title>
        <authorList>
            <person name="Haridas S."/>
            <person name="Albert R."/>
            <person name="Binder M."/>
            <person name="Bloem J."/>
            <person name="Labutti K."/>
            <person name="Salamov A."/>
            <person name="Andreopoulos B."/>
            <person name="Baker S."/>
            <person name="Barry K."/>
            <person name="Bills G."/>
            <person name="Bluhm B."/>
            <person name="Cannon C."/>
            <person name="Castanera R."/>
            <person name="Culley D."/>
            <person name="Daum C."/>
            <person name="Ezra D."/>
            <person name="Gonzalez J."/>
            <person name="Henrissat B."/>
            <person name="Kuo A."/>
            <person name="Liang C."/>
            <person name="Lipzen A."/>
            <person name="Lutzoni F."/>
            <person name="Magnuson J."/>
            <person name="Mondo S."/>
            <person name="Nolan M."/>
            <person name="Ohm R."/>
            <person name="Pangilinan J."/>
            <person name="Park H.-J."/>
            <person name="Ramirez L."/>
            <person name="Alfaro M."/>
            <person name="Sun H."/>
            <person name="Tritt A."/>
            <person name="Yoshinaga Y."/>
            <person name="Zwiers L.-H."/>
            <person name="Turgeon B."/>
            <person name="Goodwin S."/>
            <person name="Spatafora J."/>
            <person name="Crous P."/>
            <person name="Grigoriev I."/>
        </authorList>
    </citation>
    <scope>NUCLEOTIDE SEQUENCE</scope>
    <source>
        <strain evidence="3">CBS 279.74</strain>
    </source>
</reference>
<organism evidence="3 4">
    <name type="scientific">Pleomassaria siparia CBS 279.74</name>
    <dbReference type="NCBI Taxonomy" id="1314801"/>
    <lineage>
        <taxon>Eukaryota</taxon>
        <taxon>Fungi</taxon>
        <taxon>Dikarya</taxon>
        <taxon>Ascomycota</taxon>
        <taxon>Pezizomycotina</taxon>
        <taxon>Dothideomycetes</taxon>
        <taxon>Pleosporomycetidae</taxon>
        <taxon>Pleosporales</taxon>
        <taxon>Pleomassariaceae</taxon>
        <taxon>Pleomassaria</taxon>
    </lineage>
</organism>
<dbReference type="InterPro" id="IPR013948">
    <property type="entry name" value="DNA_replication_reg_Sld3_C"/>
</dbReference>
<proteinExistence type="predicted"/>